<dbReference type="RefSeq" id="WP_310236046.1">
    <property type="nucleotide sequence ID" value="NZ_JAVDUP010000017.1"/>
</dbReference>
<comment type="caution">
    <text evidence="2">The sequence shown here is derived from an EMBL/GenBank/DDBJ whole genome shotgun (WGS) entry which is preliminary data.</text>
</comment>
<dbReference type="InterPro" id="IPR001387">
    <property type="entry name" value="Cro/C1-type_HTH"/>
</dbReference>
<evidence type="ECO:0000313" key="2">
    <source>
        <dbReference type="EMBL" id="MDR6904270.1"/>
    </source>
</evidence>
<proteinExistence type="predicted"/>
<dbReference type="Proteomes" id="UP001250791">
    <property type="component" value="Unassembled WGS sequence"/>
</dbReference>
<evidence type="ECO:0000259" key="1">
    <source>
        <dbReference type="PROSITE" id="PS50943"/>
    </source>
</evidence>
<dbReference type="Gene3D" id="1.10.260.40">
    <property type="entry name" value="lambda repressor-like DNA-binding domains"/>
    <property type="match status" value="1"/>
</dbReference>
<dbReference type="CDD" id="cd00093">
    <property type="entry name" value="HTH_XRE"/>
    <property type="match status" value="1"/>
</dbReference>
<dbReference type="Pfam" id="PF01381">
    <property type="entry name" value="HTH_3"/>
    <property type="match status" value="1"/>
</dbReference>
<protein>
    <submittedName>
        <fullName evidence="2">Transcriptional regulator with XRE-family HTH domain</fullName>
    </submittedName>
</protein>
<name>A0ABU1SZD7_9HYPH</name>
<dbReference type="SUPFAM" id="SSF47413">
    <property type="entry name" value="lambda repressor-like DNA-binding domains"/>
    <property type="match status" value="1"/>
</dbReference>
<reference evidence="2 3" key="1">
    <citation type="submission" date="2023-07" db="EMBL/GenBank/DDBJ databases">
        <title>Sorghum-associated microbial communities from plants grown in Nebraska, USA.</title>
        <authorList>
            <person name="Schachtman D."/>
        </authorList>
    </citation>
    <scope>NUCLEOTIDE SEQUENCE [LARGE SCALE GENOMIC DNA]</scope>
    <source>
        <strain evidence="2 3">3199</strain>
    </source>
</reference>
<feature type="domain" description="HTH cro/C1-type" evidence="1">
    <location>
        <begin position="32"/>
        <end position="86"/>
    </location>
</feature>
<dbReference type="InterPro" id="IPR010982">
    <property type="entry name" value="Lambda_DNA-bd_dom_sf"/>
</dbReference>
<keyword evidence="3" id="KW-1185">Reference proteome</keyword>
<dbReference type="PROSITE" id="PS50943">
    <property type="entry name" value="HTH_CROC1"/>
    <property type="match status" value="1"/>
</dbReference>
<dbReference type="EMBL" id="JAVDUP010000017">
    <property type="protein sequence ID" value="MDR6904270.1"/>
    <property type="molecule type" value="Genomic_DNA"/>
</dbReference>
<evidence type="ECO:0000313" key="3">
    <source>
        <dbReference type="Proteomes" id="UP001250791"/>
    </source>
</evidence>
<gene>
    <name evidence="2" type="ORF">J2W52_005905</name>
</gene>
<sequence>MKSKADHAEDLKREVSQDVARAMFRSLFWNVISFKRKHEGYSLKKLADDLRINKSAVSRWFSNDPNWSINTIADIAFALNVEIKVMAMDKQTGCKFGPSGEIAEQPSAWSVTNPEGRSVVRSAFAGGVPISTINRSKRVASHPEAHILTIDLDASEIKKELVAGA</sequence>
<organism evidence="2 3">
    <name type="scientific">Rhizobium miluonense</name>
    <dbReference type="NCBI Taxonomy" id="411945"/>
    <lineage>
        <taxon>Bacteria</taxon>
        <taxon>Pseudomonadati</taxon>
        <taxon>Pseudomonadota</taxon>
        <taxon>Alphaproteobacteria</taxon>
        <taxon>Hyphomicrobiales</taxon>
        <taxon>Rhizobiaceae</taxon>
        <taxon>Rhizobium/Agrobacterium group</taxon>
        <taxon>Rhizobium</taxon>
    </lineage>
</organism>
<accession>A0ABU1SZD7</accession>